<dbReference type="InterPro" id="IPR050344">
    <property type="entry name" value="Peptidase_M1_aminopeptidases"/>
</dbReference>
<keyword evidence="15 25" id="KW-0862">Zinc</keyword>
<keyword evidence="11" id="KW-0812">Transmembrane</keyword>
<evidence type="ECO:0000256" key="18">
    <source>
        <dbReference type="ARBA" id="ARBA00022989"/>
    </source>
</evidence>
<keyword evidence="8" id="KW-1003">Cell membrane</keyword>
<keyword evidence="19" id="KW-0482">Metalloprotease</keyword>
<keyword evidence="16" id="KW-0106">Calcium</keyword>
<evidence type="ECO:0000256" key="24">
    <source>
        <dbReference type="PIRSR" id="PIRSR634016-1"/>
    </source>
</evidence>
<feature type="chain" id="PRO_5026341416" description="glutamyl aminopeptidase" evidence="28">
    <location>
        <begin position="20"/>
        <end position="1025"/>
    </location>
</feature>
<dbReference type="GO" id="GO:0043171">
    <property type="term" value="P:peptide catabolic process"/>
    <property type="evidence" value="ECO:0007669"/>
    <property type="project" value="TreeGrafter"/>
</dbReference>
<reference evidence="32 33" key="1">
    <citation type="submission" date="2019-08" db="EMBL/GenBank/DDBJ databases">
        <title>The genome of the soybean aphid Biotype 1, its phylome, world population structure and adaptation to the North American continent.</title>
        <authorList>
            <person name="Giordano R."/>
            <person name="Donthu R.K."/>
            <person name="Hernandez A.G."/>
            <person name="Wright C.L."/>
            <person name="Zimin A.V."/>
        </authorList>
    </citation>
    <scope>NUCLEOTIDE SEQUENCE [LARGE SCALE GENOMIC DNA]</scope>
    <source>
        <tissue evidence="32">Whole aphids</tissue>
    </source>
</reference>
<evidence type="ECO:0000256" key="6">
    <source>
        <dbReference type="ARBA" id="ARBA00012567"/>
    </source>
</evidence>
<feature type="compositionally biased region" description="Pro residues" evidence="27">
    <location>
        <begin position="969"/>
        <end position="982"/>
    </location>
</feature>
<sequence length="1025" mass="116046">MVRHAFLAFLALFFAAAAGQSDVDGSFASSYRSNVADGLRAAAAAGYRTGVATDADDGGVYRLPAGVTPVSYALRVDTDMDKLSYSGGVDIAIVSEVTPKLCRIVLNAKDLRVTDVRVTDVNTGSRLTVADRRLADGDEQLIVTVGGRCLIPKRRYEVAVDFQAPLRDDMSGYYRSSYLEGNVTKWLAVTKFEPTHARKAFPCFDEPALKAPFTVSIKRRSDQISLSNMPLSNSTKIQNTDMYWDHYMETPPISTYLVAFFVGEFYAMKTRNIGIYTHRRYVKQAEYIADKSPKLLEAMEKFTGVDYTLPKLDLLAIPDFAAGAMENWGLNTYRERLLLLSEDSKTKNKEFATTVVQHELSHQWFGDLVTCAWWDYLWLNEGFATYFEYMATKTVEPDWRLEDVFVYEVHQSALEADQRPTHAISGSVETPAQIRGMFDDISYSKAGAVLRMLQYAVTEEHFKKALNLYLKKNEFNAATPEELWNAFENVLYDAQFDFGENVTVTEFMRSWTEQPGYPLVEIVRDNATFVVTQKRFLVYGSNDTVNNNVTEWIIGLTYTTQSSKDFNDVLPKTWLKGNKTVLADRNGTGWYIFNLQSIGFYRVNYDEENWNALISQLHDDCNEIHVLNRAQLIDDAFNLAIANRMDYAQVLKLSEYLKNENDPVPWYSVQNGFSYLINRMRRCPNGYKKLKYRSSGHYRFDTTLILYCFIDLFVFRAYVGYLAGLIYSKTEDLVVNLNSTDHAVNTGWNSFSSWACKLDNEQCTKSASTYFQKWRRGENIPADIRDAAFCVGVKYGDSEVWYNVLDVYVRSESASDRQSAQLALACSKDPVQLSKYLDFMFEGYNGPILPQDFRVIYRTLASTPQGIGAMIEFLTTKLDRIVNEVINGEQVATSIYALLASRVARDDEILKIDDLRKNSSVPERIRKRFDASYRDRVDTNLAWFDSHYSTIGEWSAAAVLRLGLSEDTTPPPPPPSPSPPGGDDPSKTWTAETSAGAVDASTRFVLIVAAAALWLCSTRSLLLWT</sequence>
<feature type="binding site" evidence="25">
    <location>
        <position position="358"/>
    </location>
    <ligand>
        <name>Zn(2+)</name>
        <dbReference type="ChEBI" id="CHEBI:29105"/>
        <note>catalytic</note>
    </ligand>
</feature>
<dbReference type="Pfam" id="PF17900">
    <property type="entry name" value="Peptidase_M1_N"/>
    <property type="match status" value="1"/>
</dbReference>
<evidence type="ECO:0000256" key="26">
    <source>
        <dbReference type="PIRSR" id="PIRSR634016-4"/>
    </source>
</evidence>
<dbReference type="EC" id="3.4.11.7" evidence="6"/>
<keyword evidence="22" id="KW-0325">Glycoprotein</keyword>
<dbReference type="PANTHER" id="PTHR11533:SF276">
    <property type="entry name" value="GLUTAMYL AMINOPEPTIDASE"/>
    <property type="match status" value="1"/>
</dbReference>
<evidence type="ECO:0000256" key="4">
    <source>
        <dbReference type="ARBA" id="ARBA00010136"/>
    </source>
</evidence>
<keyword evidence="13 28" id="KW-0732">Signal</keyword>
<dbReference type="InterPro" id="IPR034016">
    <property type="entry name" value="M1_APN-typ"/>
</dbReference>
<dbReference type="GO" id="GO:0008270">
    <property type="term" value="F:zinc ion binding"/>
    <property type="evidence" value="ECO:0007669"/>
    <property type="project" value="InterPro"/>
</dbReference>
<evidence type="ECO:0000256" key="28">
    <source>
        <dbReference type="SAM" id="SignalP"/>
    </source>
</evidence>
<dbReference type="GO" id="GO:0004230">
    <property type="term" value="F:glutamyl aminopeptidase activity"/>
    <property type="evidence" value="ECO:0007669"/>
    <property type="project" value="UniProtKB-EC"/>
</dbReference>
<gene>
    <name evidence="32" type="ORF">AGLY_005919</name>
</gene>
<dbReference type="GO" id="GO:0005886">
    <property type="term" value="C:plasma membrane"/>
    <property type="evidence" value="ECO:0007669"/>
    <property type="project" value="UniProtKB-SubCell"/>
</dbReference>
<dbReference type="GO" id="GO:0005737">
    <property type="term" value="C:cytoplasm"/>
    <property type="evidence" value="ECO:0007669"/>
    <property type="project" value="TreeGrafter"/>
</dbReference>
<feature type="domain" description="ERAP1-like C-terminal" evidence="30">
    <location>
        <begin position="590"/>
        <end position="691"/>
    </location>
</feature>
<dbReference type="GO" id="GO:0070006">
    <property type="term" value="F:metalloaminopeptidase activity"/>
    <property type="evidence" value="ECO:0007669"/>
    <property type="project" value="TreeGrafter"/>
</dbReference>
<keyword evidence="12 25" id="KW-0479">Metal-binding</keyword>
<comment type="catalytic activity">
    <reaction evidence="1">
        <text>Release of N-terminal glutamate (and to a lesser extent aspartate) from a peptide.</text>
        <dbReference type="EC" id="3.4.11.7"/>
    </reaction>
</comment>
<evidence type="ECO:0000256" key="19">
    <source>
        <dbReference type="ARBA" id="ARBA00023049"/>
    </source>
</evidence>
<evidence type="ECO:0000256" key="23">
    <source>
        <dbReference type="ARBA" id="ARBA00023288"/>
    </source>
</evidence>
<dbReference type="InterPro" id="IPR014782">
    <property type="entry name" value="Peptidase_M1_dom"/>
</dbReference>
<organism evidence="32 33">
    <name type="scientific">Aphis glycines</name>
    <name type="common">Soybean aphid</name>
    <dbReference type="NCBI Taxonomy" id="307491"/>
    <lineage>
        <taxon>Eukaryota</taxon>
        <taxon>Metazoa</taxon>
        <taxon>Ecdysozoa</taxon>
        <taxon>Arthropoda</taxon>
        <taxon>Hexapoda</taxon>
        <taxon>Insecta</taxon>
        <taxon>Pterygota</taxon>
        <taxon>Neoptera</taxon>
        <taxon>Paraneoptera</taxon>
        <taxon>Hemiptera</taxon>
        <taxon>Sternorrhyncha</taxon>
        <taxon>Aphidomorpha</taxon>
        <taxon>Aphidoidea</taxon>
        <taxon>Aphididae</taxon>
        <taxon>Aphidini</taxon>
        <taxon>Aphis</taxon>
        <taxon>Aphis</taxon>
    </lineage>
</organism>
<evidence type="ECO:0000256" key="15">
    <source>
        <dbReference type="ARBA" id="ARBA00022833"/>
    </source>
</evidence>
<evidence type="ECO:0000256" key="5">
    <source>
        <dbReference type="ARBA" id="ARBA00011748"/>
    </source>
</evidence>
<dbReference type="CDD" id="cd09601">
    <property type="entry name" value="M1_APN-Q_like"/>
    <property type="match status" value="1"/>
</dbReference>
<dbReference type="GO" id="GO:0042277">
    <property type="term" value="F:peptide binding"/>
    <property type="evidence" value="ECO:0007669"/>
    <property type="project" value="TreeGrafter"/>
</dbReference>
<proteinExistence type="inferred from homology"/>
<protein>
    <recommendedName>
        <fullName evidence="6">glutamyl aminopeptidase</fullName>
        <ecNumber evidence="6">3.4.11.7</ecNumber>
    </recommendedName>
</protein>
<evidence type="ECO:0000256" key="22">
    <source>
        <dbReference type="ARBA" id="ARBA00023180"/>
    </source>
</evidence>
<evidence type="ECO:0000256" key="10">
    <source>
        <dbReference type="ARBA" id="ARBA00022670"/>
    </source>
</evidence>
<dbReference type="Pfam" id="PF01433">
    <property type="entry name" value="Peptidase_M1"/>
    <property type="match status" value="1"/>
</dbReference>
<name>A0A6G0TSQ8_APHGL</name>
<dbReference type="Pfam" id="PF11838">
    <property type="entry name" value="ERAP1_C"/>
    <property type="match status" value="2"/>
</dbReference>
<dbReference type="PRINTS" id="PR00756">
    <property type="entry name" value="ALADIPTASE"/>
</dbReference>
<evidence type="ECO:0000256" key="14">
    <source>
        <dbReference type="ARBA" id="ARBA00022801"/>
    </source>
</evidence>
<feature type="region of interest" description="Disordered" evidence="27">
    <location>
        <begin position="964"/>
        <end position="990"/>
    </location>
</feature>
<evidence type="ECO:0000256" key="27">
    <source>
        <dbReference type="SAM" id="MobiDB-lite"/>
    </source>
</evidence>
<feature type="binding site" evidence="25">
    <location>
        <position position="362"/>
    </location>
    <ligand>
        <name>Zn(2+)</name>
        <dbReference type="ChEBI" id="CHEBI:29105"/>
        <note>catalytic</note>
    </ligand>
</feature>
<keyword evidence="20" id="KW-0472">Membrane</keyword>
<evidence type="ECO:0000256" key="17">
    <source>
        <dbReference type="ARBA" id="ARBA00022968"/>
    </source>
</evidence>
<evidence type="ECO:0000256" key="12">
    <source>
        <dbReference type="ARBA" id="ARBA00022723"/>
    </source>
</evidence>
<evidence type="ECO:0000256" key="7">
    <source>
        <dbReference type="ARBA" id="ARBA00022438"/>
    </source>
</evidence>
<evidence type="ECO:0000313" key="32">
    <source>
        <dbReference type="EMBL" id="KAE9537947.1"/>
    </source>
</evidence>
<evidence type="ECO:0000256" key="21">
    <source>
        <dbReference type="ARBA" id="ARBA00023157"/>
    </source>
</evidence>
<comment type="similarity">
    <text evidence="4">Belongs to the peptidase M1 family.</text>
</comment>
<feature type="binding site" evidence="25">
    <location>
        <position position="381"/>
    </location>
    <ligand>
        <name>Zn(2+)</name>
        <dbReference type="ChEBI" id="CHEBI:29105"/>
        <note>catalytic</note>
    </ligand>
</feature>
<feature type="site" description="Transition state stabilizer" evidence="26">
    <location>
        <position position="443"/>
    </location>
</feature>
<feature type="domain" description="Peptidase M1 membrane alanine aminopeptidase" evidence="29">
    <location>
        <begin position="289"/>
        <end position="511"/>
    </location>
</feature>
<dbReference type="Gene3D" id="1.25.50.20">
    <property type="match status" value="1"/>
</dbReference>
<dbReference type="GO" id="GO:0098552">
    <property type="term" value="C:side of membrane"/>
    <property type="evidence" value="ECO:0007669"/>
    <property type="project" value="UniProtKB-KW"/>
</dbReference>
<keyword evidence="21" id="KW-1015">Disulfide bond</keyword>
<feature type="active site" description="Proton acceptor" evidence="24">
    <location>
        <position position="359"/>
    </location>
</feature>
<evidence type="ECO:0000313" key="33">
    <source>
        <dbReference type="Proteomes" id="UP000475862"/>
    </source>
</evidence>
<keyword evidence="23" id="KW-0449">Lipoprotein</keyword>
<dbReference type="GO" id="GO:0006508">
    <property type="term" value="P:proteolysis"/>
    <property type="evidence" value="ECO:0007669"/>
    <property type="project" value="UniProtKB-KW"/>
</dbReference>
<evidence type="ECO:0000256" key="20">
    <source>
        <dbReference type="ARBA" id="ARBA00023136"/>
    </source>
</evidence>
<dbReference type="OrthoDB" id="10031169at2759"/>
<keyword evidence="14" id="KW-0378">Hydrolase</keyword>
<dbReference type="GO" id="GO:0005615">
    <property type="term" value="C:extracellular space"/>
    <property type="evidence" value="ECO:0007669"/>
    <property type="project" value="TreeGrafter"/>
</dbReference>
<dbReference type="Gene3D" id="2.60.40.1730">
    <property type="entry name" value="tricorn interacting facor f3 domain"/>
    <property type="match status" value="1"/>
</dbReference>
<evidence type="ECO:0000256" key="13">
    <source>
        <dbReference type="ARBA" id="ARBA00022729"/>
    </source>
</evidence>
<evidence type="ECO:0000259" key="31">
    <source>
        <dbReference type="Pfam" id="PF17900"/>
    </source>
</evidence>
<evidence type="ECO:0000256" key="1">
    <source>
        <dbReference type="ARBA" id="ARBA00001703"/>
    </source>
</evidence>
<evidence type="ECO:0000256" key="9">
    <source>
        <dbReference type="ARBA" id="ARBA00022622"/>
    </source>
</evidence>
<comment type="subcellular location">
    <subcellularLocation>
        <location evidence="3">Cell membrane</location>
        <topology evidence="3">Lipid-anchor</topology>
        <topology evidence="3">GPI-anchor</topology>
    </subcellularLocation>
    <subcellularLocation>
        <location evidence="2">Cell membrane</location>
        <topology evidence="2">Single-pass type II membrane protein</topology>
    </subcellularLocation>
</comment>
<dbReference type="InterPro" id="IPR024571">
    <property type="entry name" value="ERAP1-like_C_dom"/>
</dbReference>
<comment type="subunit">
    <text evidence="5">Homodimer; disulfide-linked.</text>
</comment>
<keyword evidence="33" id="KW-1185">Reference proteome</keyword>
<dbReference type="FunFam" id="2.60.40.1910:FF:000008">
    <property type="entry name" value="Aminopeptidase"/>
    <property type="match status" value="1"/>
</dbReference>
<dbReference type="Gene3D" id="2.60.40.1910">
    <property type="match status" value="1"/>
</dbReference>
<evidence type="ECO:0000256" key="8">
    <source>
        <dbReference type="ARBA" id="ARBA00022475"/>
    </source>
</evidence>
<evidence type="ECO:0000256" key="16">
    <source>
        <dbReference type="ARBA" id="ARBA00022837"/>
    </source>
</evidence>
<dbReference type="AlphaFoldDB" id="A0A6G0TSQ8"/>
<evidence type="ECO:0000256" key="2">
    <source>
        <dbReference type="ARBA" id="ARBA00004401"/>
    </source>
</evidence>
<dbReference type="InterPro" id="IPR042097">
    <property type="entry name" value="Aminopeptidase_N-like_N_sf"/>
</dbReference>
<feature type="signal peptide" evidence="28">
    <location>
        <begin position="1"/>
        <end position="19"/>
    </location>
</feature>
<comment type="cofactor">
    <cofactor evidence="25">
        <name>Zn(2+)</name>
        <dbReference type="ChEBI" id="CHEBI:29105"/>
    </cofactor>
    <text evidence="25">Binds 1 zinc ion per subunit.</text>
</comment>
<keyword evidence="18" id="KW-1133">Transmembrane helix</keyword>
<accession>A0A6G0TSQ8</accession>
<dbReference type="Proteomes" id="UP000475862">
    <property type="component" value="Unassembled WGS sequence"/>
</dbReference>
<evidence type="ECO:0000259" key="30">
    <source>
        <dbReference type="Pfam" id="PF11838"/>
    </source>
</evidence>
<dbReference type="Gene3D" id="1.10.390.10">
    <property type="entry name" value="Neutral Protease Domain 2"/>
    <property type="match status" value="1"/>
</dbReference>
<keyword evidence="17" id="KW-0735">Signal-anchor</keyword>
<keyword evidence="10" id="KW-0645">Protease</keyword>
<dbReference type="FunFam" id="1.10.390.10:FF:000013">
    <property type="entry name" value="Aminopeptidase N"/>
    <property type="match status" value="1"/>
</dbReference>
<keyword evidence="9" id="KW-0336">GPI-anchor</keyword>
<dbReference type="InterPro" id="IPR045357">
    <property type="entry name" value="Aminopeptidase_N-like_N"/>
</dbReference>
<evidence type="ECO:0000256" key="25">
    <source>
        <dbReference type="PIRSR" id="PIRSR634016-3"/>
    </source>
</evidence>
<evidence type="ECO:0000256" key="3">
    <source>
        <dbReference type="ARBA" id="ARBA00004609"/>
    </source>
</evidence>
<feature type="domain" description="Aminopeptidase N-like N-terminal" evidence="31">
    <location>
        <begin position="69"/>
        <end position="257"/>
    </location>
</feature>
<keyword evidence="7" id="KW-0031">Aminopeptidase</keyword>
<dbReference type="EMBL" id="VYZN01000017">
    <property type="protein sequence ID" value="KAE9537947.1"/>
    <property type="molecule type" value="Genomic_DNA"/>
</dbReference>
<dbReference type="SUPFAM" id="SSF63737">
    <property type="entry name" value="Leukotriene A4 hydrolase N-terminal domain"/>
    <property type="match status" value="1"/>
</dbReference>
<feature type="domain" description="ERAP1-like C-terminal" evidence="30">
    <location>
        <begin position="750"/>
        <end position="919"/>
    </location>
</feature>
<dbReference type="InterPro" id="IPR001930">
    <property type="entry name" value="Peptidase_M1"/>
</dbReference>
<evidence type="ECO:0000259" key="29">
    <source>
        <dbReference type="Pfam" id="PF01433"/>
    </source>
</evidence>
<dbReference type="InterPro" id="IPR027268">
    <property type="entry name" value="Peptidase_M4/M1_CTD_sf"/>
</dbReference>
<dbReference type="FunFam" id="2.60.40.1730:FF:000001">
    <property type="entry name" value="Leucyl-cystinyl aminopeptidase"/>
    <property type="match status" value="1"/>
</dbReference>
<dbReference type="PANTHER" id="PTHR11533">
    <property type="entry name" value="PROTEASE M1 ZINC METALLOPROTEASE"/>
    <property type="match status" value="1"/>
</dbReference>
<comment type="caution">
    <text evidence="32">The sequence shown here is derived from an EMBL/GenBank/DDBJ whole genome shotgun (WGS) entry which is preliminary data.</text>
</comment>
<dbReference type="SUPFAM" id="SSF55486">
    <property type="entry name" value="Metalloproteases ('zincins'), catalytic domain"/>
    <property type="match status" value="1"/>
</dbReference>
<evidence type="ECO:0000256" key="11">
    <source>
        <dbReference type="ARBA" id="ARBA00022692"/>
    </source>
</evidence>